<sequence length="211" mass="23651">MSIDSTKRQKQARVLRDFRKVHRLTGALLFVFFFVISITGLLLGWKKHTGGLILAKTYTGTSTNLQDWLPVDSLTQNAFKAVKDSLGMDTTMLTLDRIDMRPDKGTVKFLFVEEYLGVQLDAATGKVLHLETRRADFIENLHDGSILDRIFGVDSGTLKVIYSTIMGVALLIFTITGFWLWYGPKRMKQGSSASLSPTTTVHRPARPLRGN</sequence>
<comment type="caution">
    <text evidence="3">The sequence shown here is derived from an EMBL/GenBank/DDBJ whole genome shotgun (WGS) entry which is preliminary data.</text>
</comment>
<dbReference type="RefSeq" id="WP_345166020.1">
    <property type="nucleotide sequence ID" value="NZ_BAABGX010000002.1"/>
</dbReference>
<name>A0ABP8FMI4_9BACT</name>
<keyword evidence="2" id="KW-0472">Membrane</keyword>
<feature type="compositionally biased region" description="Polar residues" evidence="1">
    <location>
        <begin position="189"/>
        <end position="201"/>
    </location>
</feature>
<feature type="region of interest" description="Disordered" evidence="1">
    <location>
        <begin position="188"/>
        <end position="211"/>
    </location>
</feature>
<reference evidence="4" key="1">
    <citation type="journal article" date="2019" name="Int. J. Syst. Evol. Microbiol.">
        <title>The Global Catalogue of Microorganisms (GCM) 10K type strain sequencing project: providing services to taxonomists for standard genome sequencing and annotation.</title>
        <authorList>
            <consortium name="The Broad Institute Genomics Platform"/>
            <consortium name="The Broad Institute Genome Sequencing Center for Infectious Disease"/>
            <person name="Wu L."/>
            <person name="Ma J."/>
        </authorList>
    </citation>
    <scope>NUCLEOTIDE SEQUENCE [LARGE SCALE GENOMIC DNA]</scope>
    <source>
        <strain evidence="4">JCM 17917</strain>
    </source>
</reference>
<dbReference type="InterPro" id="IPR005625">
    <property type="entry name" value="PepSY-ass_TM"/>
</dbReference>
<evidence type="ECO:0008006" key="5">
    <source>
        <dbReference type="Google" id="ProtNLM"/>
    </source>
</evidence>
<keyword evidence="4" id="KW-1185">Reference proteome</keyword>
<dbReference type="EMBL" id="BAABGX010000002">
    <property type="protein sequence ID" value="GAA4307009.1"/>
    <property type="molecule type" value="Genomic_DNA"/>
</dbReference>
<feature type="transmembrane region" description="Helical" evidence="2">
    <location>
        <begin position="160"/>
        <end position="182"/>
    </location>
</feature>
<feature type="transmembrane region" description="Helical" evidence="2">
    <location>
        <begin position="21"/>
        <end position="45"/>
    </location>
</feature>
<protein>
    <recommendedName>
        <fullName evidence="5">PepSY-associated TM region</fullName>
    </recommendedName>
</protein>
<accession>A0ABP8FMI4</accession>
<evidence type="ECO:0000256" key="2">
    <source>
        <dbReference type="SAM" id="Phobius"/>
    </source>
</evidence>
<dbReference type="Pfam" id="PF03929">
    <property type="entry name" value="PepSY_TM"/>
    <property type="match status" value="1"/>
</dbReference>
<keyword evidence="2" id="KW-1133">Transmembrane helix</keyword>
<keyword evidence="2" id="KW-0812">Transmembrane</keyword>
<dbReference type="Proteomes" id="UP001501844">
    <property type="component" value="Unassembled WGS sequence"/>
</dbReference>
<evidence type="ECO:0000313" key="4">
    <source>
        <dbReference type="Proteomes" id="UP001501844"/>
    </source>
</evidence>
<organism evidence="3 4">
    <name type="scientific">Nibribacter koreensis</name>
    <dbReference type="NCBI Taxonomy" id="1084519"/>
    <lineage>
        <taxon>Bacteria</taxon>
        <taxon>Pseudomonadati</taxon>
        <taxon>Bacteroidota</taxon>
        <taxon>Cytophagia</taxon>
        <taxon>Cytophagales</taxon>
        <taxon>Hymenobacteraceae</taxon>
        <taxon>Nibribacter</taxon>
    </lineage>
</organism>
<proteinExistence type="predicted"/>
<evidence type="ECO:0000256" key="1">
    <source>
        <dbReference type="SAM" id="MobiDB-lite"/>
    </source>
</evidence>
<gene>
    <name evidence="3" type="ORF">GCM10023183_22620</name>
</gene>
<evidence type="ECO:0000313" key="3">
    <source>
        <dbReference type="EMBL" id="GAA4307009.1"/>
    </source>
</evidence>